<dbReference type="EMBL" id="JBBNAG010000013">
    <property type="protein sequence ID" value="KAK9083486.1"/>
    <property type="molecule type" value="Genomic_DNA"/>
</dbReference>
<dbReference type="Proteomes" id="UP001419268">
    <property type="component" value="Unassembled WGS sequence"/>
</dbReference>
<evidence type="ECO:0000256" key="1">
    <source>
        <dbReference type="SAM" id="MobiDB-lite"/>
    </source>
</evidence>
<feature type="region of interest" description="Disordered" evidence="1">
    <location>
        <begin position="1"/>
        <end position="51"/>
    </location>
</feature>
<proteinExistence type="predicted"/>
<accession>A0AAP0DYR1</accession>
<sequence length="80" mass="8798">MADSEGFKGIDGRWRGFRGSDGRQRGLQKQRRQTTRASEAATADDKGFRVSDEDEDSIALLEADPGVCLETHGRWANVSA</sequence>
<comment type="caution">
    <text evidence="2">The sequence shown here is derived from an EMBL/GenBank/DDBJ whole genome shotgun (WGS) entry which is preliminary data.</text>
</comment>
<organism evidence="2 3">
    <name type="scientific">Stephania cephalantha</name>
    <dbReference type="NCBI Taxonomy" id="152367"/>
    <lineage>
        <taxon>Eukaryota</taxon>
        <taxon>Viridiplantae</taxon>
        <taxon>Streptophyta</taxon>
        <taxon>Embryophyta</taxon>
        <taxon>Tracheophyta</taxon>
        <taxon>Spermatophyta</taxon>
        <taxon>Magnoliopsida</taxon>
        <taxon>Ranunculales</taxon>
        <taxon>Menispermaceae</taxon>
        <taxon>Menispermoideae</taxon>
        <taxon>Cissampelideae</taxon>
        <taxon>Stephania</taxon>
    </lineage>
</organism>
<feature type="compositionally biased region" description="Basic and acidic residues" evidence="1">
    <location>
        <begin position="1"/>
        <end position="24"/>
    </location>
</feature>
<protein>
    <submittedName>
        <fullName evidence="2">Uncharacterized protein</fullName>
    </submittedName>
</protein>
<gene>
    <name evidence="2" type="ORF">Scep_029957</name>
</gene>
<evidence type="ECO:0000313" key="2">
    <source>
        <dbReference type="EMBL" id="KAK9083486.1"/>
    </source>
</evidence>
<evidence type="ECO:0000313" key="3">
    <source>
        <dbReference type="Proteomes" id="UP001419268"/>
    </source>
</evidence>
<reference evidence="2 3" key="1">
    <citation type="submission" date="2024-01" db="EMBL/GenBank/DDBJ databases">
        <title>Genome assemblies of Stephania.</title>
        <authorList>
            <person name="Yang L."/>
        </authorList>
    </citation>
    <scope>NUCLEOTIDE SEQUENCE [LARGE SCALE GENOMIC DNA]</scope>
    <source>
        <strain evidence="2">JXDWG</strain>
        <tissue evidence="2">Leaf</tissue>
    </source>
</reference>
<dbReference type="AlphaFoldDB" id="A0AAP0DYR1"/>
<keyword evidence="3" id="KW-1185">Reference proteome</keyword>
<name>A0AAP0DYR1_9MAGN</name>